<dbReference type="AlphaFoldDB" id="A0A1X1ZR33"/>
<reference evidence="1 2" key="1">
    <citation type="submission" date="2016-01" db="EMBL/GenBank/DDBJ databases">
        <title>The new phylogeny of the genus Mycobacterium.</title>
        <authorList>
            <person name="Tarcisio F."/>
            <person name="Conor M."/>
            <person name="Antonella G."/>
            <person name="Elisabetta G."/>
            <person name="Giulia F.S."/>
            <person name="Sara T."/>
            <person name="Anna F."/>
            <person name="Clotilde B."/>
            <person name="Roberto B."/>
            <person name="Veronica D.S."/>
            <person name="Fabio R."/>
            <person name="Monica P."/>
            <person name="Olivier J."/>
            <person name="Enrico T."/>
            <person name="Nicola S."/>
        </authorList>
    </citation>
    <scope>NUCLEOTIDE SEQUENCE [LARGE SCALE GENOMIC DNA]</scope>
    <source>
        <strain evidence="1 2">DSM 44164</strain>
    </source>
</reference>
<protein>
    <submittedName>
        <fullName evidence="1">Uncharacterized protein</fullName>
    </submittedName>
</protein>
<proteinExistence type="predicted"/>
<organism evidence="1 2">
    <name type="scientific">Mycolicibacter nonchromogenicus</name>
    <name type="common">Mycobacterium nonchromogenicum</name>
    <dbReference type="NCBI Taxonomy" id="1782"/>
    <lineage>
        <taxon>Bacteria</taxon>
        <taxon>Bacillati</taxon>
        <taxon>Actinomycetota</taxon>
        <taxon>Actinomycetes</taxon>
        <taxon>Mycobacteriales</taxon>
        <taxon>Mycobacteriaceae</taxon>
        <taxon>Mycolicibacter</taxon>
    </lineage>
</organism>
<keyword evidence="2" id="KW-1185">Reference proteome</keyword>
<sequence length="94" mass="10037">MSRGGDYGLFSPFGRMMFWLVVCSLDPMGTQPIRRQPATRDHVVDTRAVTTIACLHAPVGPGAATGVIGKILYQQLDEPTVATDPDPVAAGDRP</sequence>
<dbReference type="Proteomes" id="UP000193108">
    <property type="component" value="Unassembled WGS sequence"/>
</dbReference>
<name>A0A1X1ZR33_MYCNO</name>
<evidence type="ECO:0000313" key="1">
    <source>
        <dbReference type="EMBL" id="ORW25820.1"/>
    </source>
</evidence>
<evidence type="ECO:0000313" key="2">
    <source>
        <dbReference type="Proteomes" id="UP000193108"/>
    </source>
</evidence>
<comment type="caution">
    <text evidence="1">The sequence shown here is derived from an EMBL/GenBank/DDBJ whole genome shotgun (WGS) entry which is preliminary data.</text>
</comment>
<dbReference type="EMBL" id="LQPI01000014">
    <property type="protein sequence ID" value="ORW25820.1"/>
    <property type="molecule type" value="Genomic_DNA"/>
</dbReference>
<accession>A0A1X1ZR33</accession>
<gene>
    <name evidence="1" type="ORF">AWC18_01570</name>
</gene>